<reference evidence="2 3" key="1">
    <citation type="submission" date="2023-01" db="EMBL/GenBank/DDBJ databases">
        <title>Analysis of 21 Apiospora genomes using comparative genomics revels a genus with tremendous synthesis potential of carbohydrate active enzymes and secondary metabolites.</title>
        <authorList>
            <person name="Sorensen T."/>
        </authorList>
    </citation>
    <scope>NUCLEOTIDE SEQUENCE [LARGE SCALE GENOMIC DNA]</scope>
    <source>
        <strain evidence="2 3">CBS 83171</strain>
    </source>
</reference>
<dbReference type="EMBL" id="JAQQWM010000005">
    <property type="protein sequence ID" value="KAK8063389.1"/>
    <property type="molecule type" value="Genomic_DNA"/>
</dbReference>
<gene>
    <name evidence="2" type="ORF">PG996_008041</name>
</gene>
<name>A0ABR1UWT1_9PEZI</name>
<accession>A0ABR1UWT1</accession>
<evidence type="ECO:0000313" key="2">
    <source>
        <dbReference type="EMBL" id="KAK8063389.1"/>
    </source>
</evidence>
<organism evidence="2 3">
    <name type="scientific">Apiospora saccharicola</name>
    <dbReference type="NCBI Taxonomy" id="335842"/>
    <lineage>
        <taxon>Eukaryota</taxon>
        <taxon>Fungi</taxon>
        <taxon>Dikarya</taxon>
        <taxon>Ascomycota</taxon>
        <taxon>Pezizomycotina</taxon>
        <taxon>Sordariomycetes</taxon>
        <taxon>Xylariomycetidae</taxon>
        <taxon>Amphisphaeriales</taxon>
        <taxon>Apiosporaceae</taxon>
        <taxon>Apiospora</taxon>
    </lineage>
</organism>
<evidence type="ECO:0000256" key="1">
    <source>
        <dbReference type="SAM" id="MobiDB-lite"/>
    </source>
</evidence>
<sequence length="247" mass="27033">MSRLRRPASQAKATRTHPGGVLCPTSDEGEDSESLTGPQANNRSPCRHSGLTIDEWTFPLNLTTLLALIATVFRSATLHLLSSFERIDNRFHAFAAAVSARYRMSFGAQTYALGEDHKAAAGLAPGKAEGHATRTVSCTSARLPWLAFPAALARLTAALLAWAVARGWARRATQPAWKDNLLPLVLDRERLLVPHDDDTGGRRERDQRLDARCPIDETALINPDQRAAAARNVSVRFRWCEGLSSSL</sequence>
<keyword evidence="3" id="KW-1185">Reference proteome</keyword>
<feature type="region of interest" description="Disordered" evidence="1">
    <location>
        <begin position="1"/>
        <end position="46"/>
    </location>
</feature>
<feature type="compositionally biased region" description="Polar residues" evidence="1">
    <location>
        <begin position="34"/>
        <end position="44"/>
    </location>
</feature>
<comment type="caution">
    <text evidence="2">The sequence shown here is derived from an EMBL/GenBank/DDBJ whole genome shotgun (WGS) entry which is preliminary data.</text>
</comment>
<protein>
    <submittedName>
        <fullName evidence="2">Uncharacterized protein</fullName>
    </submittedName>
</protein>
<dbReference type="Proteomes" id="UP001446871">
    <property type="component" value="Unassembled WGS sequence"/>
</dbReference>
<proteinExistence type="predicted"/>
<evidence type="ECO:0000313" key="3">
    <source>
        <dbReference type="Proteomes" id="UP001446871"/>
    </source>
</evidence>